<protein>
    <submittedName>
        <fullName evidence="2">Uncharacterized protein</fullName>
    </submittedName>
</protein>
<proteinExistence type="predicted"/>
<dbReference type="InParanoid" id="G2QEY1"/>
<dbReference type="EMBL" id="CP003005">
    <property type="protein sequence ID" value="AEO59010.1"/>
    <property type="molecule type" value="Genomic_DNA"/>
</dbReference>
<dbReference type="InterPro" id="IPR044688">
    <property type="entry name" value="SCI-1-like"/>
</dbReference>
<organism evidence="2 3">
    <name type="scientific">Thermothelomyces thermophilus (strain ATCC 42464 / BCRC 31852 / DSM 1799)</name>
    <name type="common">Sporotrichum thermophile</name>
    <dbReference type="NCBI Taxonomy" id="573729"/>
    <lineage>
        <taxon>Eukaryota</taxon>
        <taxon>Fungi</taxon>
        <taxon>Dikarya</taxon>
        <taxon>Ascomycota</taxon>
        <taxon>Pezizomycotina</taxon>
        <taxon>Sordariomycetes</taxon>
        <taxon>Sordariomycetidae</taxon>
        <taxon>Sordariales</taxon>
        <taxon>Chaetomiaceae</taxon>
        <taxon>Thermothelomyces</taxon>
    </lineage>
</organism>
<dbReference type="RefSeq" id="XP_003664255.1">
    <property type="nucleotide sequence ID" value="XM_003664207.1"/>
</dbReference>
<accession>G2QEY1</accession>
<evidence type="ECO:0000313" key="2">
    <source>
        <dbReference type="EMBL" id="AEO59010.1"/>
    </source>
</evidence>
<feature type="compositionally biased region" description="Basic and acidic residues" evidence="1">
    <location>
        <begin position="158"/>
        <end position="198"/>
    </location>
</feature>
<dbReference type="KEGG" id="mtm:MYCTH_2306872"/>
<name>G2QEY1_THET4</name>
<dbReference type="AlphaFoldDB" id="G2QEY1"/>
<feature type="compositionally biased region" description="Basic and acidic residues" evidence="1">
    <location>
        <begin position="219"/>
        <end position="257"/>
    </location>
</feature>
<feature type="region of interest" description="Disordered" evidence="1">
    <location>
        <begin position="25"/>
        <end position="138"/>
    </location>
</feature>
<reference evidence="2 3" key="1">
    <citation type="journal article" date="2011" name="Nat. Biotechnol.">
        <title>Comparative genomic analysis of the thermophilic biomass-degrading fungi Myceliophthora thermophila and Thielavia terrestris.</title>
        <authorList>
            <person name="Berka R.M."/>
            <person name="Grigoriev I.V."/>
            <person name="Otillar R."/>
            <person name="Salamov A."/>
            <person name="Grimwood J."/>
            <person name="Reid I."/>
            <person name="Ishmael N."/>
            <person name="John T."/>
            <person name="Darmond C."/>
            <person name="Moisan M.-C."/>
            <person name="Henrissat B."/>
            <person name="Coutinho P.M."/>
            <person name="Lombard V."/>
            <person name="Natvig D.O."/>
            <person name="Lindquist E."/>
            <person name="Schmutz J."/>
            <person name="Lucas S."/>
            <person name="Harris P."/>
            <person name="Powlowski J."/>
            <person name="Bellemare A."/>
            <person name="Taylor D."/>
            <person name="Butler G."/>
            <person name="de Vries R.P."/>
            <person name="Allijn I.E."/>
            <person name="van den Brink J."/>
            <person name="Ushinsky S."/>
            <person name="Storms R."/>
            <person name="Powell A.J."/>
            <person name="Paulsen I.T."/>
            <person name="Elbourne L.D.H."/>
            <person name="Baker S.E."/>
            <person name="Magnuson J."/>
            <person name="LaBoissiere S."/>
            <person name="Clutterbuck A.J."/>
            <person name="Martinez D."/>
            <person name="Wogulis M."/>
            <person name="de Leon A.L."/>
            <person name="Rey M.W."/>
            <person name="Tsang A."/>
        </authorList>
    </citation>
    <scope>NUCLEOTIDE SEQUENCE [LARGE SCALE GENOMIC DNA]</scope>
    <source>
        <strain evidence="3">ATCC 42464 / BCRC 31852 / DSM 1799</strain>
    </source>
</reference>
<dbReference type="GeneID" id="11514042"/>
<dbReference type="OrthoDB" id="2139939at2759"/>
<keyword evidence="3" id="KW-1185">Reference proteome</keyword>
<gene>
    <name evidence="2" type="ORF">MYCTH_2306872</name>
</gene>
<dbReference type="OMA" id="RWNDGKM"/>
<evidence type="ECO:0000256" key="1">
    <source>
        <dbReference type="SAM" id="MobiDB-lite"/>
    </source>
</evidence>
<dbReference type="Proteomes" id="UP000007322">
    <property type="component" value="Chromosome 4"/>
</dbReference>
<dbReference type="eggNOG" id="ENOG502RA14">
    <property type="taxonomic scope" value="Eukaryota"/>
</dbReference>
<dbReference type="PANTHER" id="PTHR34117:SF1">
    <property type="entry name" value="STYLE CELL-CYCLE INHIBITOR 1"/>
    <property type="match status" value="1"/>
</dbReference>
<feature type="compositionally biased region" description="Low complexity" evidence="1">
    <location>
        <begin position="94"/>
        <end position="117"/>
    </location>
</feature>
<dbReference type="HOGENOM" id="CLU_053559_0_0_1"/>
<dbReference type="PANTHER" id="PTHR34117">
    <property type="entry name" value="STYLE CELL-CYCLE INHIBITOR 1"/>
    <property type="match status" value="1"/>
</dbReference>
<sequence length="279" mass="30943">MGKWNRGELAEGWYDPDIFQKAISYYAYESPPPPNSPPSRSRSPPDVAAEDDGRNTRQDSADSDDEDAYVPPPPPPPGQERSSSLSHHRHRPPASSSSSSSSAAAAAAAAASAAASSGTKPPGPSIPTQTDLSLRDEAIAAERESALAAHRLARRAQRKEEKALLDEALPRADAGTRERRLEKKRELNEKLRGFRDRSPGGAAEVGEGELMGGAGDAAEEYRAMVRQREERRRERLSRREEMDRARRAEREERLREYREREERVVAGLRELARQRFGVP</sequence>
<evidence type="ECO:0000313" key="3">
    <source>
        <dbReference type="Proteomes" id="UP000007322"/>
    </source>
</evidence>
<feature type="compositionally biased region" description="Basic and acidic residues" evidence="1">
    <location>
        <begin position="51"/>
        <end position="60"/>
    </location>
</feature>
<dbReference type="VEuPathDB" id="FungiDB:MYCTH_2306872"/>
<feature type="region of interest" description="Disordered" evidence="1">
    <location>
        <begin position="150"/>
        <end position="257"/>
    </location>
</feature>